<reference evidence="5 6" key="1">
    <citation type="submission" date="2019-12" db="EMBL/GenBank/DDBJ databases">
        <title>Nitratireductor arenosus sp. nov., Isolated from sea sand, Jeju island, South Korea.</title>
        <authorList>
            <person name="Kim W."/>
        </authorList>
    </citation>
    <scope>NUCLEOTIDE SEQUENCE [LARGE SCALE GENOMIC DNA]</scope>
    <source>
        <strain evidence="5 6">CAU 1489</strain>
    </source>
</reference>
<proteinExistence type="predicted"/>
<organism evidence="5 6">
    <name type="scientific">Nitratireductor arenosus</name>
    <dbReference type="NCBI Taxonomy" id="2682096"/>
    <lineage>
        <taxon>Bacteria</taxon>
        <taxon>Pseudomonadati</taxon>
        <taxon>Pseudomonadota</taxon>
        <taxon>Alphaproteobacteria</taxon>
        <taxon>Hyphomicrobiales</taxon>
        <taxon>Phyllobacteriaceae</taxon>
        <taxon>Nitratireductor</taxon>
    </lineage>
</organism>
<dbReference type="Gene3D" id="1.10.260.40">
    <property type="entry name" value="lambda repressor-like DNA-binding domains"/>
    <property type="match status" value="1"/>
</dbReference>
<evidence type="ECO:0000256" key="3">
    <source>
        <dbReference type="ARBA" id="ARBA00023163"/>
    </source>
</evidence>
<evidence type="ECO:0000256" key="1">
    <source>
        <dbReference type="ARBA" id="ARBA00023015"/>
    </source>
</evidence>
<dbReference type="InterPro" id="IPR046335">
    <property type="entry name" value="LacI/GalR-like_sensor"/>
</dbReference>
<gene>
    <name evidence="5" type="ORF">GN330_03205</name>
</gene>
<dbReference type="EMBL" id="WPHG01000001">
    <property type="protein sequence ID" value="MVA96258.1"/>
    <property type="molecule type" value="Genomic_DNA"/>
</dbReference>
<accession>A0A844QDT8</accession>
<dbReference type="CDD" id="cd06267">
    <property type="entry name" value="PBP1_LacI_sugar_binding-like"/>
    <property type="match status" value="1"/>
</dbReference>
<dbReference type="SUPFAM" id="SSF47413">
    <property type="entry name" value="lambda repressor-like DNA-binding domains"/>
    <property type="match status" value="1"/>
</dbReference>
<evidence type="ECO:0000313" key="5">
    <source>
        <dbReference type="EMBL" id="MVA96258.1"/>
    </source>
</evidence>
<sequence length="340" mass="37471">MSKKKLTMKEIAAAVDVSVMTVSNVINGRDHLVGEETKRRVKAAIDELGYRPSATARALRSSRMFSIGFIVLYDERKFLGDPFIAALADGLCAQLAEQGYSLTIQGVFTDELSEAKAFRRMETDGLCLLLSGSQPTKYNLRELLKSLRQPIVLFQEGVQRAEPDICSIRQDDRGGGRLLAEHVVSRGARSVLVVVPQVEWPAISERVGGVREALHARPGVEMRVLVSESEKDADVQAALTNYLDQGGKPDAILAANDQMAIAAHTVLEQRGLTLPDQIMLTGFNRFNFWRYFSPKVTTVISPAEQLGRTAATALTRRIDDGEFEDRDIVLPVELVQGQTT</sequence>
<keyword evidence="1" id="KW-0805">Transcription regulation</keyword>
<dbReference type="InterPro" id="IPR000843">
    <property type="entry name" value="HTH_LacI"/>
</dbReference>
<dbReference type="InterPro" id="IPR028082">
    <property type="entry name" value="Peripla_BP_I"/>
</dbReference>
<keyword evidence="2 5" id="KW-0238">DNA-binding</keyword>
<dbReference type="Pfam" id="PF13377">
    <property type="entry name" value="Peripla_BP_3"/>
    <property type="match status" value="1"/>
</dbReference>
<evidence type="ECO:0000259" key="4">
    <source>
        <dbReference type="PROSITE" id="PS50932"/>
    </source>
</evidence>
<dbReference type="Proteomes" id="UP000463224">
    <property type="component" value="Unassembled WGS sequence"/>
</dbReference>
<keyword evidence="3" id="KW-0804">Transcription</keyword>
<comment type="caution">
    <text evidence="5">The sequence shown here is derived from an EMBL/GenBank/DDBJ whole genome shotgun (WGS) entry which is preliminary data.</text>
</comment>
<dbReference type="CDD" id="cd01392">
    <property type="entry name" value="HTH_LacI"/>
    <property type="match status" value="1"/>
</dbReference>
<feature type="domain" description="HTH lacI-type" evidence="4">
    <location>
        <begin position="6"/>
        <end position="61"/>
    </location>
</feature>
<dbReference type="Pfam" id="PF00356">
    <property type="entry name" value="LacI"/>
    <property type="match status" value="1"/>
</dbReference>
<dbReference type="PROSITE" id="PS50932">
    <property type="entry name" value="HTH_LACI_2"/>
    <property type="match status" value="1"/>
</dbReference>
<evidence type="ECO:0000256" key="2">
    <source>
        <dbReference type="ARBA" id="ARBA00023125"/>
    </source>
</evidence>
<dbReference type="SUPFAM" id="SSF53822">
    <property type="entry name" value="Periplasmic binding protein-like I"/>
    <property type="match status" value="1"/>
</dbReference>
<keyword evidence="6" id="KW-1185">Reference proteome</keyword>
<dbReference type="RefSeq" id="WP_156711220.1">
    <property type="nucleotide sequence ID" value="NZ_WPHG01000001.1"/>
</dbReference>
<protein>
    <submittedName>
        <fullName evidence="5">LacI family DNA-binding transcriptional regulator</fullName>
    </submittedName>
</protein>
<dbReference type="GO" id="GO:0003700">
    <property type="term" value="F:DNA-binding transcription factor activity"/>
    <property type="evidence" value="ECO:0007669"/>
    <property type="project" value="TreeGrafter"/>
</dbReference>
<dbReference type="PANTHER" id="PTHR30146:SF138">
    <property type="entry name" value="TRANSCRIPTIONAL REGULATORY PROTEIN"/>
    <property type="match status" value="1"/>
</dbReference>
<dbReference type="GO" id="GO:0000976">
    <property type="term" value="F:transcription cis-regulatory region binding"/>
    <property type="evidence" value="ECO:0007669"/>
    <property type="project" value="TreeGrafter"/>
</dbReference>
<dbReference type="InterPro" id="IPR010982">
    <property type="entry name" value="Lambda_DNA-bd_dom_sf"/>
</dbReference>
<dbReference type="AlphaFoldDB" id="A0A844QDT8"/>
<dbReference type="PROSITE" id="PS00356">
    <property type="entry name" value="HTH_LACI_1"/>
    <property type="match status" value="1"/>
</dbReference>
<evidence type="ECO:0000313" key="6">
    <source>
        <dbReference type="Proteomes" id="UP000463224"/>
    </source>
</evidence>
<dbReference type="PANTHER" id="PTHR30146">
    <property type="entry name" value="LACI-RELATED TRANSCRIPTIONAL REPRESSOR"/>
    <property type="match status" value="1"/>
</dbReference>
<dbReference type="SMART" id="SM00354">
    <property type="entry name" value="HTH_LACI"/>
    <property type="match status" value="1"/>
</dbReference>
<name>A0A844QDT8_9HYPH</name>
<dbReference type="Gene3D" id="3.40.50.2300">
    <property type="match status" value="2"/>
</dbReference>